<dbReference type="InterPro" id="IPR016047">
    <property type="entry name" value="M23ase_b-sheet_dom"/>
</dbReference>
<dbReference type="Proteomes" id="UP000824135">
    <property type="component" value="Unassembled WGS sequence"/>
</dbReference>
<dbReference type="PANTHER" id="PTHR21666:SF291">
    <property type="entry name" value="STAGE II SPORULATION PROTEIN Q"/>
    <property type="match status" value="1"/>
</dbReference>
<feature type="domain" description="M23ase beta-sheet core" evidence="3">
    <location>
        <begin position="99"/>
        <end position="200"/>
    </location>
</feature>
<evidence type="ECO:0000313" key="4">
    <source>
        <dbReference type="EMBL" id="HIY77515.1"/>
    </source>
</evidence>
<evidence type="ECO:0000313" key="5">
    <source>
        <dbReference type="Proteomes" id="UP000824135"/>
    </source>
</evidence>
<dbReference type="AlphaFoldDB" id="A0A9D1Z7A8"/>
<proteinExistence type="predicted"/>
<dbReference type="InterPro" id="IPR011055">
    <property type="entry name" value="Dup_hybrid_motif"/>
</dbReference>
<keyword evidence="2" id="KW-0812">Transmembrane</keyword>
<dbReference type="PANTHER" id="PTHR21666">
    <property type="entry name" value="PEPTIDASE-RELATED"/>
    <property type="match status" value="1"/>
</dbReference>
<dbReference type="CDD" id="cd12797">
    <property type="entry name" value="M23_peptidase"/>
    <property type="match status" value="1"/>
</dbReference>
<feature type="compositionally biased region" description="Acidic residues" evidence="1">
    <location>
        <begin position="54"/>
        <end position="68"/>
    </location>
</feature>
<organism evidence="4 5">
    <name type="scientific">Candidatus Borkfalkia excrementavium</name>
    <dbReference type="NCBI Taxonomy" id="2838505"/>
    <lineage>
        <taxon>Bacteria</taxon>
        <taxon>Bacillati</taxon>
        <taxon>Bacillota</taxon>
        <taxon>Clostridia</taxon>
        <taxon>Christensenellales</taxon>
        <taxon>Christensenellaceae</taxon>
        <taxon>Candidatus Borkfalkia</taxon>
    </lineage>
</organism>
<dbReference type="EMBL" id="DXCO01000005">
    <property type="protein sequence ID" value="HIY77515.1"/>
    <property type="molecule type" value="Genomic_DNA"/>
</dbReference>
<sequence length="209" mass="22544">MKEKKNTESGVPEKAKKRNLYFILLAACALVLVAAITFTVVMVTRDSGTKIEAPDDPDDPDDPDEPTDADPVFSMPVNDATVGTTFTFWYNSTLDRYNLHEGIDFKAEAGTNVAAAYAGTVKSISDTLLEGGCIVIDHGDGLETVYASVDAEASLKVGDTVERGDIIGTVSAAADVMGNEYDEGTHLHFEVRQDEKAIDPTTYLDIDEK</sequence>
<feature type="transmembrane region" description="Helical" evidence="2">
    <location>
        <begin position="20"/>
        <end position="43"/>
    </location>
</feature>
<comment type="caution">
    <text evidence="4">The sequence shown here is derived from an EMBL/GenBank/DDBJ whole genome shotgun (WGS) entry which is preliminary data.</text>
</comment>
<keyword evidence="2" id="KW-0472">Membrane</keyword>
<gene>
    <name evidence="4" type="ORF">H9728_00570</name>
</gene>
<protein>
    <submittedName>
        <fullName evidence="4">M23 family metallopeptidase</fullName>
    </submittedName>
</protein>
<dbReference type="InterPro" id="IPR050570">
    <property type="entry name" value="Cell_wall_metabolism_enzyme"/>
</dbReference>
<dbReference type="SUPFAM" id="SSF51261">
    <property type="entry name" value="Duplicated hybrid motif"/>
    <property type="match status" value="1"/>
</dbReference>
<keyword evidence="2" id="KW-1133">Transmembrane helix</keyword>
<dbReference type="Pfam" id="PF01551">
    <property type="entry name" value="Peptidase_M23"/>
    <property type="match status" value="1"/>
</dbReference>
<reference evidence="4" key="1">
    <citation type="journal article" date="2021" name="PeerJ">
        <title>Extensive microbial diversity within the chicken gut microbiome revealed by metagenomics and culture.</title>
        <authorList>
            <person name="Gilroy R."/>
            <person name="Ravi A."/>
            <person name="Getino M."/>
            <person name="Pursley I."/>
            <person name="Horton D.L."/>
            <person name="Alikhan N.F."/>
            <person name="Baker D."/>
            <person name="Gharbi K."/>
            <person name="Hall N."/>
            <person name="Watson M."/>
            <person name="Adriaenssens E.M."/>
            <person name="Foster-Nyarko E."/>
            <person name="Jarju S."/>
            <person name="Secka A."/>
            <person name="Antonio M."/>
            <person name="Oren A."/>
            <person name="Chaudhuri R.R."/>
            <person name="La Ragione R."/>
            <person name="Hildebrand F."/>
            <person name="Pallen M.J."/>
        </authorList>
    </citation>
    <scope>NUCLEOTIDE SEQUENCE</scope>
    <source>
        <strain evidence="4">CHK199-9574</strain>
    </source>
</reference>
<name>A0A9D1Z7A8_9FIRM</name>
<evidence type="ECO:0000256" key="1">
    <source>
        <dbReference type="SAM" id="MobiDB-lite"/>
    </source>
</evidence>
<feature type="region of interest" description="Disordered" evidence="1">
    <location>
        <begin position="49"/>
        <end position="74"/>
    </location>
</feature>
<evidence type="ECO:0000256" key="2">
    <source>
        <dbReference type="SAM" id="Phobius"/>
    </source>
</evidence>
<dbReference type="Gene3D" id="2.70.70.10">
    <property type="entry name" value="Glucose Permease (Domain IIA)"/>
    <property type="match status" value="1"/>
</dbReference>
<accession>A0A9D1Z7A8</accession>
<reference evidence="4" key="2">
    <citation type="submission" date="2021-04" db="EMBL/GenBank/DDBJ databases">
        <authorList>
            <person name="Gilroy R."/>
        </authorList>
    </citation>
    <scope>NUCLEOTIDE SEQUENCE</scope>
    <source>
        <strain evidence="4">CHK199-9574</strain>
    </source>
</reference>
<evidence type="ECO:0000259" key="3">
    <source>
        <dbReference type="Pfam" id="PF01551"/>
    </source>
</evidence>
<dbReference type="GO" id="GO:0004222">
    <property type="term" value="F:metalloendopeptidase activity"/>
    <property type="evidence" value="ECO:0007669"/>
    <property type="project" value="TreeGrafter"/>
</dbReference>